<dbReference type="SUPFAM" id="SSF55785">
    <property type="entry name" value="PYP-like sensor domain (PAS domain)"/>
    <property type="match status" value="3"/>
</dbReference>
<feature type="domain" description="PAS" evidence="2">
    <location>
        <begin position="334"/>
        <end position="392"/>
    </location>
</feature>
<evidence type="ECO:0000259" key="2">
    <source>
        <dbReference type="PROSITE" id="PS50112"/>
    </source>
</evidence>
<dbReference type="AlphaFoldDB" id="A0AAE3G6E3"/>
<feature type="transmembrane region" description="Helical" evidence="1">
    <location>
        <begin position="12"/>
        <end position="36"/>
    </location>
</feature>
<dbReference type="EMBL" id="JALJXV010000009">
    <property type="protein sequence ID" value="MCP1676524.1"/>
    <property type="molecule type" value="Genomic_DNA"/>
</dbReference>
<dbReference type="SMART" id="SM00052">
    <property type="entry name" value="EAL"/>
    <property type="match status" value="1"/>
</dbReference>
<dbReference type="Pfam" id="PF00563">
    <property type="entry name" value="EAL"/>
    <property type="match status" value="1"/>
</dbReference>
<evidence type="ECO:0000259" key="3">
    <source>
        <dbReference type="PROSITE" id="PS50113"/>
    </source>
</evidence>
<organism evidence="6 7">
    <name type="scientific">Natronocella acetinitrilica</name>
    <dbReference type="NCBI Taxonomy" id="414046"/>
    <lineage>
        <taxon>Bacteria</taxon>
        <taxon>Pseudomonadati</taxon>
        <taxon>Pseudomonadota</taxon>
        <taxon>Gammaproteobacteria</taxon>
        <taxon>Chromatiales</taxon>
        <taxon>Ectothiorhodospiraceae</taxon>
        <taxon>Natronocella</taxon>
    </lineage>
</organism>
<dbReference type="SMART" id="SM00267">
    <property type="entry name" value="GGDEF"/>
    <property type="match status" value="1"/>
</dbReference>
<dbReference type="InterPro" id="IPR001633">
    <property type="entry name" value="EAL_dom"/>
</dbReference>
<dbReference type="CDD" id="cd01949">
    <property type="entry name" value="GGDEF"/>
    <property type="match status" value="1"/>
</dbReference>
<feature type="domain" description="PAS" evidence="2">
    <location>
        <begin position="207"/>
        <end position="244"/>
    </location>
</feature>
<dbReference type="InterPro" id="IPR029787">
    <property type="entry name" value="Nucleotide_cyclase"/>
</dbReference>
<feature type="domain" description="PAC" evidence="3">
    <location>
        <begin position="281"/>
        <end position="333"/>
    </location>
</feature>
<dbReference type="Gene3D" id="3.30.450.20">
    <property type="entry name" value="PAS domain"/>
    <property type="match status" value="3"/>
</dbReference>
<keyword evidence="1" id="KW-0472">Membrane</keyword>
<dbReference type="Gene3D" id="3.20.20.450">
    <property type="entry name" value="EAL domain"/>
    <property type="match status" value="1"/>
</dbReference>
<dbReference type="NCBIfam" id="TIGR00229">
    <property type="entry name" value="sensory_box"/>
    <property type="match status" value="3"/>
</dbReference>
<dbReference type="InterPro" id="IPR043128">
    <property type="entry name" value="Rev_trsase/Diguanyl_cyclase"/>
</dbReference>
<dbReference type="PANTHER" id="PTHR44757:SF2">
    <property type="entry name" value="BIOFILM ARCHITECTURE MAINTENANCE PROTEIN MBAA"/>
    <property type="match status" value="1"/>
</dbReference>
<accession>A0AAE3G6E3</accession>
<keyword evidence="7" id="KW-1185">Reference proteome</keyword>
<dbReference type="PROSITE" id="PS50112">
    <property type="entry name" value="PAS"/>
    <property type="match status" value="3"/>
</dbReference>
<dbReference type="InterPro" id="IPR000014">
    <property type="entry name" value="PAS"/>
</dbReference>
<dbReference type="CDD" id="cd01948">
    <property type="entry name" value="EAL"/>
    <property type="match status" value="1"/>
</dbReference>
<dbReference type="InterPro" id="IPR000700">
    <property type="entry name" value="PAS-assoc_C"/>
</dbReference>
<dbReference type="Pfam" id="PF00989">
    <property type="entry name" value="PAS"/>
    <property type="match status" value="1"/>
</dbReference>
<dbReference type="InterPro" id="IPR013656">
    <property type="entry name" value="PAS_4"/>
</dbReference>
<evidence type="ECO:0000313" key="7">
    <source>
        <dbReference type="Proteomes" id="UP001205843"/>
    </source>
</evidence>
<evidence type="ECO:0000259" key="4">
    <source>
        <dbReference type="PROSITE" id="PS50883"/>
    </source>
</evidence>
<dbReference type="GO" id="GO:0006355">
    <property type="term" value="P:regulation of DNA-templated transcription"/>
    <property type="evidence" value="ECO:0007669"/>
    <property type="project" value="InterPro"/>
</dbReference>
<dbReference type="SUPFAM" id="SSF55073">
    <property type="entry name" value="Nucleotide cyclase"/>
    <property type="match status" value="1"/>
</dbReference>
<dbReference type="Pfam" id="PF08448">
    <property type="entry name" value="PAS_4"/>
    <property type="match status" value="1"/>
</dbReference>
<proteinExistence type="predicted"/>
<dbReference type="PROSITE" id="PS50887">
    <property type="entry name" value="GGDEF"/>
    <property type="match status" value="1"/>
</dbReference>
<keyword evidence="1" id="KW-0812">Transmembrane</keyword>
<keyword evidence="1" id="KW-1133">Transmembrane helix</keyword>
<name>A0AAE3G6E3_9GAMM</name>
<feature type="domain" description="EAL" evidence="4">
    <location>
        <begin position="631"/>
        <end position="885"/>
    </location>
</feature>
<dbReference type="InterPro" id="IPR001610">
    <property type="entry name" value="PAC"/>
</dbReference>
<dbReference type="Pfam" id="PF08447">
    <property type="entry name" value="PAS_3"/>
    <property type="match status" value="1"/>
</dbReference>
<dbReference type="Proteomes" id="UP001205843">
    <property type="component" value="Unassembled WGS sequence"/>
</dbReference>
<dbReference type="PANTHER" id="PTHR44757">
    <property type="entry name" value="DIGUANYLATE CYCLASE DGCP"/>
    <property type="match status" value="1"/>
</dbReference>
<dbReference type="InterPro" id="IPR052155">
    <property type="entry name" value="Biofilm_reg_signaling"/>
</dbReference>
<evidence type="ECO:0000259" key="5">
    <source>
        <dbReference type="PROSITE" id="PS50887"/>
    </source>
</evidence>
<sequence length="1020" mass="112618">MQLARRIHSLPLRVAVTYCVFASLWILFSDWALYLVGLDASLYAWTSMVKGLGFVLVSGVLLYTLVRRNTAIIGRAQDDLTEAESRLRRLMEALPHGVLELDAHGRIGFCNTAGGDILGRPAAELLGHPLSAITDDASSQALLGQLLEDWEQGVGQGGEMVLQVRRHDGGHRDVELSWENEAKSGRGVRACLVVLTDITERLAAERSRLRLAAVLETTSDLVAMVDPAGRVLYLNQSGRQLLGLRDVPDLSALELSRFIPPRCRVVLMRDALTQAREMGTWAGDGALLHVDGTEIPVSQVVIAHTDGEGEPQFFSTVARDMTEKRRAEAALHTSREQYRMLVENTQEGLAVAERGNVRFVNPRLVAMLGYPEAIYYMRPWVSFIHPDDREPVIAWYRGRRHGAQQRDICAFRLTAADGELVWVEAKAVDVQWEGKPATLSFLTDVSGQMEAQSRLNYLADYDELTGLMNRRPLLERLGKLLQEEGQPAVPLAVVYVDLSRFQIFNDSHGHSIGDQLIRIAANRLAADASRNDLVARVAGDEFALVLRDARDTDALSQRVRQMLHRLAEAVQLGGHEFYLNARAGISLYPWDGEDAAVLLRNAASALDLARASGVGTFQFYAAALNQKALDRLTLETDLRHALAKGEFHLEWQPQADLATGRILGGEALLRWQHGSRGLISPAEFIPALEDTGLIVPVGHWVLEQACRQQRLWREELGVNLRVSINLSPRQVVLEDLPAIVAEILAETGAAPDCVELEITESSLIRDPEAVALRLGELKRTGVSIAVDDFGTGYSSLAYFRRFPVDSLKIDMSFVAEVTGDVDSAEITRTIIAMGQSLRIRVIAEGVETVGQLQFLRRHGCDWMQGFLLARSLLPAAFSEVVRSDLHLPGLAWDELSPRVAFLSDRDVDATPLEEGALGLGLECLRFRDVGDAMESLSADRVVLFVIDGAFREVPIARLVGTIASLYPWVRVVVAHEQRGRRGRQEYGAMVVSLPLLPSEVDQTLRLAVGHARPLAARARP</sequence>
<reference evidence="6" key="1">
    <citation type="submission" date="2022-03" db="EMBL/GenBank/DDBJ databases">
        <title>Genomic Encyclopedia of Type Strains, Phase III (KMG-III): the genomes of soil and plant-associated and newly described type strains.</title>
        <authorList>
            <person name="Whitman W."/>
        </authorList>
    </citation>
    <scope>NUCLEOTIDE SEQUENCE</scope>
    <source>
        <strain evidence="6">ANL 6-2</strain>
    </source>
</reference>
<comment type="caution">
    <text evidence="6">The sequence shown here is derived from an EMBL/GenBank/DDBJ whole genome shotgun (WGS) entry which is preliminary data.</text>
</comment>
<feature type="domain" description="PAS" evidence="2">
    <location>
        <begin position="83"/>
        <end position="127"/>
    </location>
</feature>
<dbReference type="SUPFAM" id="SSF141868">
    <property type="entry name" value="EAL domain-like"/>
    <property type="match status" value="1"/>
</dbReference>
<dbReference type="SMART" id="SM00086">
    <property type="entry name" value="PAC"/>
    <property type="match status" value="3"/>
</dbReference>
<dbReference type="NCBIfam" id="TIGR00254">
    <property type="entry name" value="GGDEF"/>
    <property type="match status" value="1"/>
</dbReference>
<evidence type="ECO:0000313" key="6">
    <source>
        <dbReference type="EMBL" id="MCP1676524.1"/>
    </source>
</evidence>
<feature type="transmembrane region" description="Helical" evidence="1">
    <location>
        <begin position="42"/>
        <end position="66"/>
    </location>
</feature>
<evidence type="ECO:0000256" key="1">
    <source>
        <dbReference type="SAM" id="Phobius"/>
    </source>
</evidence>
<dbReference type="InterPro" id="IPR013655">
    <property type="entry name" value="PAS_fold_3"/>
</dbReference>
<dbReference type="PROSITE" id="PS50113">
    <property type="entry name" value="PAC"/>
    <property type="match status" value="1"/>
</dbReference>
<dbReference type="InterPro" id="IPR013767">
    <property type="entry name" value="PAS_fold"/>
</dbReference>
<dbReference type="Pfam" id="PF00990">
    <property type="entry name" value="GGDEF"/>
    <property type="match status" value="1"/>
</dbReference>
<gene>
    <name evidence="6" type="ORF">J2T57_003685</name>
</gene>
<protein>
    <submittedName>
        <fullName evidence="6">Diguanylate cyclase (GGDEF)-like protein/PAS domain S-box-containing protein</fullName>
    </submittedName>
</protein>
<dbReference type="Gene3D" id="3.30.70.270">
    <property type="match status" value="1"/>
</dbReference>
<feature type="domain" description="GGDEF" evidence="5">
    <location>
        <begin position="489"/>
        <end position="622"/>
    </location>
</feature>
<dbReference type="InterPro" id="IPR035919">
    <property type="entry name" value="EAL_sf"/>
</dbReference>
<dbReference type="SMART" id="SM00091">
    <property type="entry name" value="PAS"/>
    <property type="match status" value="3"/>
</dbReference>
<dbReference type="InterPro" id="IPR035965">
    <property type="entry name" value="PAS-like_dom_sf"/>
</dbReference>
<dbReference type="InterPro" id="IPR000160">
    <property type="entry name" value="GGDEF_dom"/>
</dbReference>
<dbReference type="PROSITE" id="PS50883">
    <property type="entry name" value="EAL"/>
    <property type="match status" value="1"/>
</dbReference>
<dbReference type="CDD" id="cd00130">
    <property type="entry name" value="PAS"/>
    <property type="match status" value="3"/>
</dbReference>